<dbReference type="Proteomes" id="UP000529310">
    <property type="component" value="Unassembled WGS sequence"/>
</dbReference>
<evidence type="ECO:0000256" key="1">
    <source>
        <dbReference type="SAM" id="Phobius"/>
    </source>
</evidence>
<reference evidence="2 3" key="1">
    <citation type="submission" date="2020-08" db="EMBL/GenBank/DDBJ databases">
        <title>Sequencing the genomes of 1000 actinobacteria strains.</title>
        <authorList>
            <person name="Klenk H.-P."/>
        </authorList>
    </citation>
    <scope>NUCLEOTIDE SEQUENCE [LARGE SCALE GENOMIC DNA]</scope>
    <source>
        <strain evidence="2 3">DSM 27099</strain>
    </source>
</reference>
<feature type="transmembrane region" description="Helical" evidence="1">
    <location>
        <begin position="6"/>
        <end position="27"/>
    </location>
</feature>
<keyword evidence="1" id="KW-0472">Membrane</keyword>
<comment type="caution">
    <text evidence="2">The sequence shown here is derived from an EMBL/GenBank/DDBJ whole genome shotgun (WGS) entry which is preliminary data.</text>
</comment>
<gene>
    <name evidence="2" type="ORF">FHX49_002741</name>
</gene>
<proteinExistence type="predicted"/>
<dbReference type="AlphaFoldDB" id="A0A7W4V5L9"/>
<keyword evidence="1" id="KW-0812">Transmembrane</keyword>
<name>A0A7W4V5L9_9MICO</name>
<evidence type="ECO:0000313" key="3">
    <source>
        <dbReference type="Proteomes" id="UP000529310"/>
    </source>
</evidence>
<organism evidence="2 3">
    <name type="scientific">Microbacterium endophyticum</name>
    <dbReference type="NCBI Taxonomy" id="1526412"/>
    <lineage>
        <taxon>Bacteria</taxon>
        <taxon>Bacillati</taxon>
        <taxon>Actinomycetota</taxon>
        <taxon>Actinomycetes</taxon>
        <taxon>Micrococcales</taxon>
        <taxon>Microbacteriaceae</taxon>
        <taxon>Microbacterium</taxon>
    </lineage>
</organism>
<protein>
    <submittedName>
        <fullName evidence="2">Uncharacterized protein</fullName>
    </submittedName>
</protein>
<dbReference type="EMBL" id="JACHWQ010000012">
    <property type="protein sequence ID" value="MBB2977144.1"/>
    <property type="molecule type" value="Genomic_DNA"/>
</dbReference>
<evidence type="ECO:0000313" key="2">
    <source>
        <dbReference type="EMBL" id="MBB2977144.1"/>
    </source>
</evidence>
<dbReference type="RefSeq" id="WP_165140726.1">
    <property type="nucleotide sequence ID" value="NZ_CP049255.1"/>
</dbReference>
<keyword evidence="3" id="KW-1185">Reference proteome</keyword>
<accession>A0A7W4V5L9</accession>
<keyword evidence="1" id="KW-1133">Transmembrane helix</keyword>
<sequence length="61" mass="6500">MTGLVAAMVGTGGTVAVIALIVGMMVLRRHPAESRTTNPELCAAHEEIRDQIDRGRSGLLR</sequence>